<evidence type="ECO:0000313" key="3">
    <source>
        <dbReference type="EMBL" id="EKF85534.1"/>
    </source>
</evidence>
<comment type="caution">
    <text evidence="3">The sequence shown here is derived from an EMBL/GenBank/DDBJ whole genome shotgun (WGS) entry which is preliminary data.</text>
</comment>
<dbReference type="Proteomes" id="UP000007360">
    <property type="component" value="Unassembled WGS sequence"/>
</dbReference>
<keyword evidence="4" id="KW-1185">Reference proteome</keyword>
<feature type="compositionally biased region" description="Polar residues" evidence="1">
    <location>
        <begin position="226"/>
        <end position="251"/>
    </location>
</feature>
<protein>
    <submittedName>
        <fullName evidence="3">Uncharacterized protein</fullName>
    </submittedName>
</protein>
<sequence length="290" mass="31223">FLPVGLLVPLGLKFLETEFLGRYSKKTLITILIAGVALIFAFSCFYTASESFNNLEPTITPQQYNELLEVKASFDNATDENMVIVASDFQNKYWVEYVLGDLGNGNNVTVVESVQGVQENYQNSTIYAVSTQNNQTSSSMGLTGISGPNAGDARSNLNENYSLSFLLPYGPPILPNSLDLIPSFSSGSQTAQNSMQGVNQHTEGMFNNTNSPHGNKTANGGFPGNLPSNGNQTNNTVQPPGNMNNQTNLPLGNNMGSGGNDQSRKTVDSLTSSGTTIFSGNYFKIIRIQI</sequence>
<accession>K2RB30</accession>
<keyword evidence="2" id="KW-0472">Membrane</keyword>
<evidence type="ECO:0000256" key="1">
    <source>
        <dbReference type="SAM" id="MobiDB-lite"/>
    </source>
</evidence>
<feature type="non-terminal residue" evidence="3">
    <location>
        <position position="1"/>
    </location>
</feature>
<keyword evidence="2" id="KW-0812">Transmembrane</keyword>
<dbReference type="PATRIC" id="fig|1204725.3.peg.1784"/>
<reference evidence="3 4" key="1">
    <citation type="journal article" date="2012" name="J. Bacteriol.">
        <title>Draft genome sequence of Methanobacterium formicicum DSM 3637, an archaebacterium isolated from the methane producer amoeba Pelomyxa palustris.</title>
        <authorList>
            <person name="Gutierrez G."/>
        </authorList>
    </citation>
    <scope>NUCLEOTIDE SEQUENCE [LARGE SCALE GENOMIC DNA]</scope>
    <source>
        <strain evidence="4">DSM 3637 / PP1</strain>
    </source>
</reference>
<proteinExistence type="predicted"/>
<feature type="transmembrane region" description="Helical" evidence="2">
    <location>
        <begin position="28"/>
        <end position="48"/>
    </location>
</feature>
<feature type="region of interest" description="Disordered" evidence="1">
    <location>
        <begin position="205"/>
        <end position="273"/>
    </location>
</feature>
<gene>
    <name evidence="3" type="ORF">A994_08871</name>
</gene>
<organism evidence="3 4">
    <name type="scientific">Methanobacterium formicicum (strain DSM 3637 / PP1)</name>
    <dbReference type="NCBI Taxonomy" id="1204725"/>
    <lineage>
        <taxon>Archaea</taxon>
        <taxon>Methanobacteriati</taxon>
        <taxon>Methanobacteriota</taxon>
        <taxon>Methanomada group</taxon>
        <taxon>Methanobacteria</taxon>
        <taxon>Methanobacteriales</taxon>
        <taxon>Methanobacteriaceae</taxon>
        <taxon>Methanobacterium</taxon>
    </lineage>
</organism>
<evidence type="ECO:0000313" key="4">
    <source>
        <dbReference type="Proteomes" id="UP000007360"/>
    </source>
</evidence>
<feature type="compositionally biased region" description="Polar residues" evidence="1">
    <location>
        <begin position="205"/>
        <end position="218"/>
    </location>
</feature>
<dbReference type="RefSeq" id="WP_004031141.1">
    <property type="nucleotide sequence ID" value="NZ_AMPO01000007.1"/>
</dbReference>
<evidence type="ECO:0000256" key="2">
    <source>
        <dbReference type="SAM" id="Phobius"/>
    </source>
</evidence>
<name>K2RB30_METFP</name>
<keyword evidence="2" id="KW-1133">Transmembrane helix</keyword>
<dbReference type="EMBL" id="AMPO01000007">
    <property type="protein sequence ID" value="EKF85534.1"/>
    <property type="molecule type" value="Genomic_DNA"/>
</dbReference>
<dbReference type="AlphaFoldDB" id="K2RB30"/>